<evidence type="ECO:0000313" key="6">
    <source>
        <dbReference type="EMBL" id="HGT41034.1"/>
    </source>
</evidence>
<gene>
    <name evidence="6" type="ORF">ENS64_17450</name>
</gene>
<comment type="caution">
    <text evidence="6">The sequence shown here is derived from an EMBL/GenBank/DDBJ whole genome shotgun (WGS) entry which is preliminary data.</text>
</comment>
<evidence type="ECO:0000256" key="2">
    <source>
        <dbReference type="ARBA" id="ARBA00008854"/>
    </source>
</evidence>
<accession>A0A7C4LND7</accession>
<dbReference type="InterPro" id="IPR007156">
    <property type="entry name" value="MamQ_LemA"/>
</dbReference>
<dbReference type="PANTHER" id="PTHR34478">
    <property type="entry name" value="PROTEIN LEMA"/>
    <property type="match status" value="1"/>
</dbReference>
<dbReference type="InterPro" id="IPR023353">
    <property type="entry name" value="LemA-like_dom_sf"/>
</dbReference>
<dbReference type="SUPFAM" id="SSF140478">
    <property type="entry name" value="LemA-like"/>
    <property type="match status" value="1"/>
</dbReference>
<evidence type="ECO:0000256" key="4">
    <source>
        <dbReference type="ARBA" id="ARBA00022989"/>
    </source>
</evidence>
<keyword evidence="5" id="KW-0472">Membrane</keyword>
<organism evidence="6">
    <name type="scientific">Schlesneria paludicola</name>
    <dbReference type="NCBI Taxonomy" id="360056"/>
    <lineage>
        <taxon>Bacteria</taxon>
        <taxon>Pseudomonadati</taxon>
        <taxon>Planctomycetota</taxon>
        <taxon>Planctomycetia</taxon>
        <taxon>Planctomycetales</taxon>
        <taxon>Planctomycetaceae</taxon>
        <taxon>Schlesneria</taxon>
    </lineage>
</organism>
<keyword evidence="3" id="KW-0812">Transmembrane</keyword>
<evidence type="ECO:0000256" key="5">
    <source>
        <dbReference type="ARBA" id="ARBA00023136"/>
    </source>
</evidence>
<dbReference type="Gene3D" id="1.20.1440.20">
    <property type="entry name" value="LemA-like domain"/>
    <property type="match status" value="1"/>
</dbReference>
<dbReference type="EMBL" id="DSVQ01000019">
    <property type="protein sequence ID" value="HGT41034.1"/>
    <property type="molecule type" value="Genomic_DNA"/>
</dbReference>
<protein>
    <submittedName>
        <fullName evidence="6">LemA family protein</fullName>
    </submittedName>
</protein>
<evidence type="ECO:0000256" key="3">
    <source>
        <dbReference type="ARBA" id="ARBA00022692"/>
    </source>
</evidence>
<dbReference type="Pfam" id="PF04011">
    <property type="entry name" value="LemA"/>
    <property type="match status" value="1"/>
</dbReference>
<proteinExistence type="inferred from homology"/>
<comment type="subcellular location">
    <subcellularLocation>
        <location evidence="1">Membrane</location>
        <topology evidence="1">Single-pass membrane protein</topology>
    </subcellularLocation>
</comment>
<evidence type="ECO:0000256" key="1">
    <source>
        <dbReference type="ARBA" id="ARBA00004167"/>
    </source>
</evidence>
<sequence length="189" mass="21146">MAFGAIVVGGLLLAAWFVAINNRLVGLDEGIRTQWSQVETVLQRRFDLIPNLVNTVKGYAEHERELLEKVTELRSQWGAAKTVAEKARAAGELESTLSRLLLVAENYPQLKADQNFRDLQAQLEGTENRITVERQRYNEAIRAYNTAVRQFPASIVASFRGFVPNNAYFEAADAAREVPKVDFSKPPAP</sequence>
<dbReference type="PANTHER" id="PTHR34478:SF2">
    <property type="entry name" value="MEMBRANE PROTEIN"/>
    <property type="match status" value="1"/>
</dbReference>
<keyword evidence="4" id="KW-1133">Transmembrane helix</keyword>
<comment type="similarity">
    <text evidence="2">Belongs to the LemA family.</text>
</comment>
<dbReference type="GO" id="GO:0016020">
    <property type="term" value="C:membrane"/>
    <property type="evidence" value="ECO:0007669"/>
    <property type="project" value="UniProtKB-SubCell"/>
</dbReference>
<dbReference type="AlphaFoldDB" id="A0A7C4LND7"/>
<reference evidence="6" key="1">
    <citation type="journal article" date="2020" name="mSystems">
        <title>Genome- and Community-Level Interaction Insights into Carbon Utilization and Element Cycling Functions of Hydrothermarchaeota in Hydrothermal Sediment.</title>
        <authorList>
            <person name="Zhou Z."/>
            <person name="Liu Y."/>
            <person name="Xu W."/>
            <person name="Pan J."/>
            <person name="Luo Z.H."/>
            <person name="Li M."/>
        </authorList>
    </citation>
    <scope>NUCLEOTIDE SEQUENCE [LARGE SCALE GENOMIC DNA]</scope>
    <source>
        <strain evidence="6">SpSt-508</strain>
    </source>
</reference>
<name>A0A7C4LND7_9PLAN</name>